<dbReference type="Proteomes" id="UP001065373">
    <property type="component" value="Chromosome"/>
</dbReference>
<dbReference type="GeneID" id="75107220"/>
<gene>
    <name evidence="1" type="ORF">N5910_08170</name>
</gene>
<accession>A0A9E7UMX7</accession>
<sequence>MLVDKLAETILTGENVGFFLGIPITGENITGTSGEFMVKNPPIFPRSCNSLSVKPEDVTVTSDSDGSTVTVTGIIEDDEGRAVGFETDGSETTVTASYVEELEPFLAQGVTVDIKQDTKEVSILNNAAKLTAYAGMTITIKSDQILSANGLEQFKKLMFYEESSGTSESVYRLMDKPLNLYGYMTFHVADETLGRIYFENVKMSPSLPAAKAGDNLTFDLEMTVAETPKLILPKE</sequence>
<protein>
    <submittedName>
        <fullName evidence="1">Uncharacterized protein</fullName>
    </submittedName>
</protein>
<dbReference type="RefSeq" id="WP_261599548.1">
    <property type="nucleotide sequence ID" value="NZ_CP104550.1"/>
</dbReference>
<organism evidence="1">
    <name type="scientific">Methanothermobacter wolfeii</name>
    <name type="common">Methanobacterium wolfei</name>
    <dbReference type="NCBI Taxonomy" id="145261"/>
    <lineage>
        <taxon>Archaea</taxon>
        <taxon>Methanobacteriati</taxon>
        <taxon>Methanobacteriota</taxon>
        <taxon>Methanomada group</taxon>
        <taxon>Methanobacteria</taxon>
        <taxon>Methanobacteriales</taxon>
        <taxon>Methanobacteriaceae</taxon>
        <taxon>Methanothermobacter</taxon>
    </lineage>
</organism>
<proteinExistence type="predicted"/>
<dbReference type="AlphaFoldDB" id="A0A9E7UMX7"/>
<evidence type="ECO:0000313" key="1">
    <source>
        <dbReference type="EMBL" id="UXH31507.1"/>
    </source>
</evidence>
<reference evidence="1" key="1">
    <citation type="submission" date="2022-09" db="EMBL/GenBank/DDBJ databases">
        <title>Characterization of three MwoI isoschizomers from sequenced genome and metagenomes.</title>
        <authorList>
            <person name="Fomenkov A."/>
            <person name="Xu S.Y."/>
            <person name="Roberts R.J."/>
        </authorList>
    </citation>
    <scope>NUCLEOTIDE SEQUENCE</scope>
    <source>
        <strain evidence="1">DSM 2970</strain>
    </source>
</reference>
<name>A0A9E7UMX7_METWO</name>
<dbReference type="EMBL" id="CP104550">
    <property type="protein sequence ID" value="UXH31507.1"/>
    <property type="molecule type" value="Genomic_DNA"/>
</dbReference>